<dbReference type="NCBIfam" id="NF001270">
    <property type="entry name" value="PRK00228.2-2"/>
    <property type="match status" value="1"/>
</dbReference>
<sequence>MSMDTSLAGRLLVATPDLTDDLFARSVVLVLQHDETTAEGVILNKPLDTSIDEVLPGWQAGSSLPQRVFQGGPVQLDSAIGLAGLPGDAEEPPGVKRLFGAISLVDLDSPQEIIWPQVSALRIFAGYAGWSADQLADERASGGWYVVDSEVGDIFDEDPATLWRRVLRRQSGTLGWVSTYPVDPDLN</sequence>
<dbReference type="Gene3D" id="3.40.1740.10">
    <property type="entry name" value="VC0467-like"/>
    <property type="match status" value="1"/>
</dbReference>
<protein>
    <recommendedName>
        <fullName evidence="2">UPF0301 protein EXU32_03560</fullName>
    </recommendedName>
</protein>
<reference evidence="3 4" key="1">
    <citation type="submission" date="2019-02" db="EMBL/GenBank/DDBJ databases">
        <title>Genomic data mining of an Antarctic deep-sea actinobacterium, Janibacterlimosus P3-3-X1.</title>
        <authorList>
            <person name="Liao L."/>
            <person name="Chen B."/>
        </authorList>
    </citation>
    <scope>NUCLEOTIDE SEQUENCE [LARGE SCALE GENOMIC DNA]</scope>
    <source>
        <strain evidence="3 4">P3-3-X1</strain>
    </source>
</reference>
<keyword evidence="4" id="KW-1185">Reference proteome</keyword>
<dbReference type="STRING" id="1216970.GCA_001570985_00328"/>
<dbReference type="PANTHER" id="PTHR30327:SF1">
    <property type="entry name" value="UPF0301 PROTEIN YQGE"/>
    <property type="match status" value="1"/>
</dbReference>
<evidence type="ECO:0000313" key="4">
    <source>
        <dbReference type="Proteomes" id="UP000290408"/>
    </source>
</evidence>
<dbReference type="SUPFAM" id="SSF143456">
    <property type="entry name" value="VC0467-like"/>
    <property type="match status" value="1"/>
</dbReference>
<dbReference type="KEGG" id="jli:EXU32_03560"/>
<dbReference type="OrthoDB" id="9807486at2"/>
<dbReference type="GO" id="GO:0005829">
    <property type="term" value="C:cytosol"/>
    <property type="evidence" value="ECO:0007669"/>
    <property type="project" value="TreeGrafter"/>
</dbReference>
<evidence type="ECO:0000256" key="2">
    <source>
        <dbReference type="HAMAP-Rule" id="MF_00758"/>
    </source>
</evidence>
<dbReference type="Proteomes" id="UP000290408">
    <property type="component" value="Chromosome"/>
</dbReference>
<gene>
    <name evidence="3" type="ORF">EXU32_03560</name>
</gene>
<dbReference type="PANTHER" id="PTHR30327">
    <property type="entry name" value="UNCHARACTERIZED PROTEIN YQGE"/>
    <property type="match status" value="1"/>
</dbReference>
<dbReference type="Pfam" id="PF02622">
    <property type="entry name" value="DUF179"/>
    <property type="match status" value="1"/>
</dbReference>
<accession>A0A4P6MVT5</accession>
<evidence type="ECO:0000313" key="3">
    <source>
        <dbReference type="EMBL" id="QBF45423.1"/>
    </source>
</evidence>
<name>A0A4P6MVT5_9MICO</name>
<dbReference type="HAMAP" id="MF_00758">
    <property type="entry name" value="UPF0301"/>
    <property type="match status" value="1"/>
</dbReference>
<dbReference type="InterPro" id="IPR003774">
    <property type="entry name" value="AlgH-like"/>
</dbReference>
<comment type="similarity">
    <text evidence="1 2">Belongs to the UPF0301 (AlgH) family.</text>
</comment>
<proteinExistence type="inferred from homology"/>
<dbReference type="EMBL" id="CP036164">
    <property type="protein sequence ID" value="QBF45423.1"/>
    <property type="molecule type" value="Genomic_DNA"/>
</dbReference>
<evidence type="ECO:0000256" key="1">
    <source>
        <dbReference type="ARBA" id="ARBA00009600"/>
    </source>
</evidence>
<organism evidence="3 4">
    <name type="scientific">Janibacter limosus</name>
    <dbReference type="NCBI Taxonomy" id="53458"/>
    <lineage>
        <taxon>Bacteria</taxon>
        <taxon>Bacillati</taxon>
        <taxon>Actinomycetota</taxon>
        <taxon>Actinomycetes</taxon>
        <taxon>Micrococcales</taxon>
        <taxon>Intrasporangiaceae</taxon>
        <taxon>Janibacter</taxon>
    </lineage>
</organism>
<dbReference type="AlphaFoldDB" id="A0A4P6MVT5"/>